<dbReference type="SMART" id="SM00341">
    <property type="entry name" value="HRDC"/>
    <property type="match status" value="1"/>
</dbReference>
<dbReference type="Pfam" id="PF00570">
    <property type="entry name" value="HRDC"/>
    <property type="match status" value="1"/>
</dbReference>
<comment type="cofactor">
    <cofactor evidence="2">
        <name>Zn(2+)</name>
        <dbReference type="ChEBI" id="CHEBI:29105"/>
    </cofactor>
</comment>
<dbReference type="InterPro" id="IPR002121">
    <property type="entry name" value="HRDC_dom"/>
</dbReference>
<comment type="cofactor">
    <cofactor evidence="1">
        <name>Mg(2+)</name>
        <dbReference type="ChEBI" id="CHEBI:18420"/>
    </cofactor>
</comment>
<evidence type="ECO:0000256" key="1">
    <source>
        <dbReference type="ARBA" id="ARBA00001946"/>
    </source>
</evidence>
<keyword evidence="9" id="KW-0862">Zinc</keyword>
<keyword evidence="10" id="KW-0067">ATP-binding</keyword>
<evidence type="ECO:0000313" key="21">
    <source>
        <dbReference type="Proteomes" id="UP000031982"/>
    </source>
</evidence>
<dbReference type="PROSITE" id="PS51192">
    <property type="entry name" value="HELICASE_ATP_BIND_1"/>
    <property type="match status" value="1"/>
</dbReference>
<evidence type="ECO:0000256" key="6">
    <source>
        <dbReference type="ARBA" id="ARBA00022763"/>
    </source>
</evidence>
<evidence type="ECO:0000256" key="15">
    <source>
        <dbReference type="ARBA" id="ARBA00034617"/>
    </source>
</evidence>
<dbReference type="InterPro" id="IPR029491">
    <property type="entry name" value="Helicase_HTH"/>
</dbReference>
<comment type="caution">
    <text evidence="20">The sequence shown here is derived from an EMBL/GenBank/DDBJ whole genome shotgun (WGS) entry which is preliminary data.</text>
</comment>
<feature type="domain" description="Helicase ATP-binding" evidence="18">
    <location>
        <begin position="26"/>
        <end position="195"/>
    </location>
</feature>
<dbReference type="PANTHER" id="PTHR13710:SF105">
    <property type="entry name" value="ATP-DEPENDENT DNA HELICASE Q1"/>
    <property type="match status" value="1"/>
</dbReference>
<keyword evidence="6" id="KW-0227">DNA damage</keyword>
<dbReference type="CDD" id="cd17920">
    <property type="entry name" value="DEXHc_RecQ"/>
    <property type="match status" value="1"/>
</dbReference>
<evidence type="ECO:0000256" key="2">
    <source>
        <dbReference type="ARBA" id="ARBA00001947"/>
    </source>
</evidence>
<dbReference type="Gene3D" id="1.10.10.10">
    <property type="entry name" value="Winged helix-like DNA-binding domain superfamily/Winged helix DNA-binding domain"/>
    <property type="match status" value="1"/>
</dbReference>
<dbReference type="NCBIfam" id="TIGR01389">
    <property type="entry name" value="recQ"/>
    <property type="match status" value="1"/>
</dbReference>
<sequence length="714" mass="80342">MLQQARQLLQSYFGYSAFRSGQEQAISQVLEGENTICVMPTGGGKSICYQIPALVLPGMTVVISPLISLMKDQVDTLLEAGVPAAYINSSLSAVEVRETMEAARQGEYKLLYIAPERLESSAFIEELKEMPIPLVAVDEAHCISQWGHDFRPSYRQIQRFTENLPQHPVVLALTATATPKVREDICRLLKIDESNTVITGFERENLSFSVVQGQDRFAFIKEYLAKNGKEAGIIYAATRKAVDQLYDKLKRSNMAVSRYHAGMSDEERASEQERFLTDQSAVMIATNAFGMGIDKSNIRYVVHYQLPKNMESYYQEAGRAGRDGLASECILLYSPQDVQTQRFLIDQSLERERIPRELEKLQLMIDYCHTESCLQSYIIKYFGDEALEPCGRCSNCTDSRAVVDVTKEAQMVLSCVIRMGQRYGKSITAQVLTGSKNKKIAEFDFHTLSTYGIMKEKSAKDVTNFIDFLISQELIGVGHGTYPTIFVTSKGKEVLLGEQQVARKEAVQTKQIAADDPLFEELRSLRKTLADEAGVPPFVIFSDRTLKDMCLRLPQTEEEFLAVSGVGRNKFEKYGTAFIETIAAFCEEHPERERDSMTVLAPAVPKKKVLGQSHLETYELHQQQLTTFEIAEKRELAVSTIENHLLQCAEEGKDIELSLIVPESDWPLLEEAIEEEGREQLKPIKERVPEKITYGMIKAFLTIGLPENAGAKEK</sequence>
<dbReference type="Pfam" id="PF00271">
    <property type="entry name" value="Helicase_C"/>
    <property type="match status" value="1"/>
</dbReference>
<dbReference type="SMART" id="SM00490">
    <property type="entry name" value="HELICc"/>
    <property type="match status" value="1"/>
</dbReference>
<comment type="catalytic activity">
    <reaction evidence="15">
        <text>Couples ATP hydrolysis with the unwinding of duplex DNA by translocating in the 3'-5' direction.</text>
        <dbReference type="EC" id="5.6.2.4"/>
    </reaction>
</comment>
<dbReference type="InterPro" id="IPR036388">
    <property type="entry name" value="WH-like_DNA-bd_sf"/>
</dbReference>
<dbReference type="InterPro" id="IPR004589">
    <property type="entry name" value="DNA_helicase_ATP-dep_RecQ"/>
</dbReference>
<keyword evidence="11" id="KW-0238">DNA-binding</keyword>
<evidence type="ECO:0000256" key="12">
    <source>
        <dbReference type="ARBA" id="ARBA00023172"/>
    </source>
</evidence>
<dbReference type="PANTHER" id="PTHR13710">
    <property type="entry name" value="DNA HELICASE RECQ FAMILY MEMBER"/>
    <property type="match status" value="1"/>
</dbReference>
<comment type="similarity">
    <text evidence="3">Belongs to the helicase family. RecQ subfamily.</text>
</comment>
<evidence type="ECO:0000256" key="13">
    <source>
        <dbReference type="ARBA" id="ARBA00023204"/>
    </source>
</evidence>
<dbReference type="NCBIfam" id="TIGR00614">
    <property type="entry name" value="recQ_fam"/>
    <property type="match status" value="1"/>
</dbReference>
<evidence type="ECO:0000256" key="14">
    <source>
        <dbReference type="ARBA" id="ARBA00023235"/>
    </source>
</evidence>
<dbReference type="InterPro" id="IPR032284">
    <property type="entry name" value="RecQ_Zn-bd"/>
</dbReference>
<evidence type="ECO:0000256" key="7">
    <source>
        <dbReference type="ARBA" id="ARBA00022801"/>
    </source>
</evidence>
<accession>A0ABR5ARW1</accession>
<dbReference type="SUPFAM" id="SSF47819">
    <property type="entry name" value="HRDC-like"/>
    <property type="match status" value="1"/>
</dbReference>
<dbReference type="InterPro" id="IPR010997">
    <property type="entry name" value="HRDC-like_sf"/>
</dbReference>
<evidence type="ECO:0000256" key="3">
    <source>
        <dbReference type="ARBA" id="ARBA00005446"/>
    </source>
</evidence>
<dbReference type="Gene3D" id="1.10.150.80">
    <property type="entry name" value="HRDC domain"/>
    <property type="match status" value="1"/>
</dbReference>
<dbReference type="RefSeq" id="WP_041114352.1">
    <property type="nucleotide sequence ID" value="NZ_JARTHD010000039.1"/>
</dbReference>
<evidence type="ECO:0000259" key="18">
    <source>
        <dbReference type="PROSITE" id="PS51192"/>
    </source>
</evidence>
<dbReference type="SUPFAM" id="SSF52540">
    <property type="entry name" value="P-loop containing nucleoside triphosphate hydrolases"/>
    <property type="match status" value="1"/>
</dbReference>
<dbReference type="Proteomes" id="UP000031982">
    <property type="component" value="Unassembled WGS sequence"/>
</dbReference>
<evidence type="ECO:0000256" key="11">
    <source>
        <dbReference type="ARBA" id="ARBA00023125"/>
    </source>
</evidence>
<name>A0ABR5ARW1_BACBA</name>
<dbReference type="SMART" id="SM00487">
    <property type="entry name" value="DEXDc"/>
    <property type="match status" value="1"/>
</dbReference>
<dbReference type="EC" id="5.6.2.4" evidence="16"/>
<dbReference type="GO" id="GO:0004386">
    <property type="term" value="F:helicase activity"/>
    <property type="evidence" value="ECO:0007669"/>
    <property type="project" value="UniProtKB-KW"/>
</dbReference>
<feature type="domain" description="Helicase C-terminal" evidence="19">
    <location>
        <begin position="219"/>
        <end position="362"/>
    </location>
</feature>
<dbReference type="InterPro" id="IPR036390">
    <property type="entry name" value="WH_DNA-bd_sf"/>
</dbReference>
<dbReference type="Pfam" id="PF00270">
    <property type="entry name" value="DEAD"/>
    <property type="match status" value="1"/>
</dbReference>
<evidence type="ECO:0000259" key="17">
    <source>
        <dbReference type="PROSITE" id="PS50967"/>
    </source>
</evidence>
<keyword evidence="14" id="KW-0413">Isomerase</keyword>
<dbReference type="Pfam" id="PF14493">
    <property type="entry name" value="HTH_40"/>
    <property type="match status" value="1"/>
</dbReference>
<organism evidence="20 21">
    <name type="scientific">Bacillus badius</name>
    <dbReference type="NCBI Taxonomy" id="1455"/>
    <lineage>
        <taxon>Bacteria</taxon>
        <taxon>Bacillati</taxon>
        <taxon>Bacillota</taxon>
        <taxon>Bacilli</taxon>
        <taxon>Bacillales</taxon>
        <taxon>Bacillaceae</taxon>
        <taxon>Pseudobacillus</taxon>
    </lineage>
</organism>
<protein>
    <recommendedName>
        <fullName evidence="16">DNA helicase RecQ</fullName>
        <ecNumber evidence="16">5.6.2.4</ecNumber>
    </recommendedName>
</protein>
<keyword evidence="7" id="KW-0378">Hydrolase</keyword>
<evidence type="ECO:0000256" key="9">
    <source>
        <dbReference type="ARBA" id="ARBA00022833"/>
    </source>
</evidence>
<dbReference type="InterPro" id="IPR027417">
    <property type="entry name" value="P-loop_NTPase"/>
</dbReference>
<evidence type="ECO:0000256" key="10">
    <source>
        <dbReference type="ARBA" id="ARBA00022840"/>
    </source>
</evidence>
<evidence type="ECO:0000256" key="4">
    <source>
        <dbReference type="ARBA" id="ARBA00022723"/>
    </source>
</evidence>
<keyword evidence="5" id="KW-0547">Nucleotide-binding</keyword>
<evidence type="ECO:0000259" key="19">
    <source>
        <dbReference type="PROSITE" id="PS51194"/>
    </source>
</evidence>
<dbReference type="SUPFAM" id="SSF46785">
    <property type="entry name" value="Winged helix' DNA-binding domain"/>
    <property type="match status" value="1"/>
</dbReference>
<dbReference type="InterPro" id="IPR006293">
    <property type="entry name" value="DNA_helicase_ATP-dep_RecQ_bac"/>
</dbReference>
<dbReference type="Pfam" id="PF09382">
    <property type="entry name" value="RQC"/>
    <property type="match status" value="1"/>
</dbReference>
<proteinExistence type="inferred from homology"/>
<dbReference type="InterPro" id="IPR044876">
    <property type="entry name" value="HRDC_dom_sf"/>
</dbReference>
<keyword evidence="12" id="KW-0233">DNA recombination</keyword>
<reference evidence="20 21" key="1">
    <citation type="submission" date="2015-01" db="EMBL/GenBank/DDBJ databases">
        <title>Genome Assembly of Bacillus badius MTCC 1458.</title>
        <authorList>
            <person name="Verma A."/>
            <person name="Khatri I."/>
            <person name="Mual P."/>
            <person name="Subramanian S."/>
            <person name="Krishnamurthi S."/>
        </authorList>
    </citation>
    <scope>NUCLEOTIDE SEQUENCE [LARGE SCALE GENOMIC DNA]</scope>
    <source>
        <strain evidence="20 21">MTCC 1458</strain>
    </source>
</reference>
<keyword evidence="13" id="KW-0234">DNA repair</keyword>
<dbReference type="InterPro" id="IPR011545">
    <property type="entry name" value="DEAD/DEAH_box_helicase_dom"/>
</dbReference>
<keyword evidence="8 20" id="KW-0347">Helicase</keyword>
<dbReference type="SMART" id="SM00956">
    <property type="entry name" value="RQC"/>
    <property type="match status" value="1"/>
</dbReference>
<dbReference type="Gene3D" id="3.40.50.300">
    <property type="entry name" value="P-loop containing nucleotide triphosphate hydrolases"/>
    <property type="match status" value="2"/>
</dbReference>
<dbReference type="InterPro" id="IPR014001">
    <property type="entry name" value="Helicase_ATP-bd"/>
</dbReference>
<evidence type="ECO:0000256" key="8">
    <source>
        <dbReference type="ARBA" id="ARBA00022806"/>
    </source>
</evidence>
<dbReference type="CDD" id="cd18794">
    <property type="entry name" value="SF2_C_RecQ"/>
    <property type="match status" value="1"/>
</dbReference>
<dbReference type="InterPro" id="IPR018982">
    <property type="entry name" value="RQC_domain"/>
</dbReference>
<evidence type="ECO:0000256" key="16">
    <source>
        <dbReference type="NCBIfam" id="TIGR01389"/>
    </source>
</evidence>
<evidence type="ECO:0000256" key="5">
    <source>
        <dbReference type="ARBA" id="ARBA00022741"/>
    </source>
</evidence>
<dbReference type="Pfam" id="PF16124">
    <property type="entry name" value="RecQ_Zn_bind"/>
    <property type="match status" value="1"/>
</dbReference>
<gene>
    <name evidence="20" type="ORF">SD77_1868</name>
</gene>
<dbReference type="EMBL" id="JXLP01000019">
    <property type="protein sequence ID" value="KIL76908.1"/>
    <property type="molecule type" value="Genomic_DNA"/>
</dbReference>
<dbReference type="PROSITE" id="PS51194">
    <property type="entry name" value="HELICASE_CTER"/>
    <property type="match status" value="1"/>
</dbReference>
<dbReference type="PROSITE" id="PS50967">
    <property type="entry name" value="HRDC"/>
    <property type="match status" value="1"/>
</dbReference>
<feature type="domain" description="HRDC" evidence="17">
    <location>
        <begin position="512"/>
        <end position="592"/>
    </location>
</feature>
<evidence type="ECO:0000313" key="20">
    <source>
        <dbReference type="EMBL" id="KIL76908.1"/>
    </source>
</evidence>
<keyword evidence="4" id="KW-0479">Metal-binding</keyword>
<keyword evidence="21" id="KW-1185">Reference proteome</keyword>
<dbReference type="InterPro" id="IPR001650">
    <property type="entry name" value="Helicase_C-like"/>
</dbReference>